<dbReference type="EMBL" id="VFSU01000026">
    <property type="protein sequence ID" value="TPE60497.1"/>
    <property type="molecule type" value="Genomic_DNA"/>
</dbReference>
<keyword evidence="4" id="KW-1185">Reference proteome</keyword>
<evidence type="ECO:0000259" key="2">
    <source>
        <dbReference type="Pfam" id="PF01425"/>
    </source>
</evidence>
<dbReference type="PROSITE" id="PS00571">
    <property type="entry name" value="AMIDASES"/>
    <property type="match status" value="1"/>
</dbReference>
<dbReference type="Gene3D" id="3.90.1300.10">
    <property type="entry name" value="Amidase signature (AS) domain"/>
    <property type="match status" value="1"/>
</dbReference>
<dbReference type="Proteomes" id="UP000319897">
    <property type="component" value="Unassembled WGS sequence"/>
</dbReference>
<dbReference type="SUPFAM" id="SSF75304">
    <property type="entry name" value="Amidase signature (AS) enzymes"/>
    <property type="match status" value="1"/>
</dbReference>
<dbReference type="PANTHER" id="PTHR11895:SF7">
    <property type="entry name" value="GLUTAMYL-TRNA(GLN) AMIDOTRANSFERASE SUBUNIT A, MITOCHONDRIAL"/>
    <property type="match status" value="1"/>
</dbReference>
<dbReference type="AlphaFoldDB" id="A0A501XJZ7"/>
<sequence>MPIDHDTAWEIAKLDATAQAELVAAGELSAEELLDGAILRAEAMEPAINAISWQAFEIGRRRAARHAIMPPSGPLSGVPYLIKDSLDYPGMPSVAGARVRSRELVSRSYPLTDAYDAAGLIPLGKSTMPEFALLCSTEPLLGGVTRNPWNAGLSVGGSSGGAAAAVAAGIVPVAHASDGGGSIRIPAANCGLVGLKPSRGVQIRARAPHLLDDLLAVDILLGRTVRDVAAGFHVGNAARHTPPGHLPRQRIALILRSVEGQEPHPLVAAEILRTARLCAELGHEVVEARYPAGLAAAAEAFQTLWAYLGGELTDMAQLIGKGSPLGALVEPWTQGLARWRDTLSAERLEAAFSTIGLLPPLLNELFARYDLILSPVVRDPPPPVGDLAPTRPFEDLRSFMFAYCAYTPLHNLSGIPAISLPLSCGDVPIGSMFAAAHGEDHRLLLLAAELEQASGWPARWPDAVRRQWRSAVSG</sequence>
<accession>A0A501XJZ7</accession>
<name>A0A501XJZ7_9SPHN</name>
<comment type="similarity">
    <text evidence="1">Belongs to the amidase family.</text>
</comment>
<protein>
    <submittedName>
        <fullName evidence="3">Amidase</fullName>
    </submittedName>
</protein>
<dbReference type="PANTHER" id="PTHR11895">
    <property type="entry name" value="TRANSAMIDASE"/>
    <property type="match status" value="1"/>
</dbReference>
<dbReference type="RefSeq" id="WP_140928433.1">
    <property type="nucleotide sequence ID" value="NZ_VFSU01000026.1"/>
</dbReference>
<dbReference type="InterPro" id="IPR036928">
    <property type="entry name" value="AS_sf"/>
</dbReference>
<reference evidence="3 4" key="1">
    <citation type="submission" date="2019-06" db="EMBL/GenBank/DDBJ databases">
        <authorList>
            <person name="Lee I."/>
            <person name="Jang G.I."/>
            <person name="Hwang C.Y."/>
        </authorList>
    </citation>
    <scope>NUCLEOTIDE SEQUENCE [LARGE SCALE GENOMIC DNA]</scope>
    <source>
        <strain evidence="3 4">PAMC 28131</strain>
    </source>
</reference>
<dbReference type="Pfam" id="PF01425">
    <property type="entry name" value="Amidase"/>
    <property type="match status" value="1"/>
</dbReference>
<dbReference type="InterPro" id="IPR023631">
    <property type="entry name" value="Amidase_dom"/>
</dbReference>
<gene>
    <name evidence="3" type="ORF">FJQ54_10860</name>
</gene>
<comment type="caution">
    <text evidence="3">The sequence shown here is derived from an EMBL/GenBank/DDBJ whole genome shotgun (WGS) entry which is preliminary data.</text>
</comment>
<dbReference type="InterPro" id="IPR000120">
    <property type="entry name" value="Amidase"/>
</dbReference>
<organism evidence="3 4">
    <name type="scientific">Sandaracinobacter neustonicus</name>
    <dbReference type="NCBI Taxonomy" id="1715348"/>
    <lineage>
        <taxon>Bacteria</taxon>
        <taxon>Pseudomonadati</taxon>
        <taxon>Pseudomonadota</taxon>
        <taxon>Alphaproteobacteria</taxon>
        <taxon>Sphingomonadales</taxon>
        <taxon>Sphingosinicellaceae</taxon>
        <taxon>Sandaracinobacter</taxon>
    </lineage>
</organism>
<evidence type="ECO:0000313" key="4">
    <source>
        <dbReference type="Proteomes" id="UP000319897"/>
    </source>
</evidence>
<evidence type="ECO:0000313" key="3">
    <source>
        <dbReference type="EMBL" id="TPE60497.1"/>
    </source>
</evidence>
<evidence type="ECO:0000256" key="1">
    <source>
        <dbReference type="ARBA" id="ARBA00009199"/>
    </source>
</evidence>
<feature type="domain" description="Amidase" evidence="2">
    <location>
        <begin position="35"/>
        <end position="444"/>
    </location>
</feature>
<proteinExistence type="inferred from homology"/>
<dbReference type="InterPro" id="IPR020556">
    <property type="entry name" value="Amidase_CS"/>
</dbReference>
<dbReference type="GO" id="GO:0003824">
    <property type="term" value="F:catalytic activity"/>
    <property type="evidence" value="ECO:0007669"/>
    <property type="project" value="InterPro"/>
</dbReference>
<dbReference type="OrthoDB" id="7490557at2"/>